<evidence type="ECO:0000313" key="2">
    <source>
        <dbReference type="EMBL" id="MPC14005.1"/>
    </source>
</evidence>
<comment type="caution">
    <text evidence="2">The sequence shown here is derived from an EMBL/GenBank/DDBJ whole genome shotgun (WGS) entry which is preliminary data.</text>
</comment>
<organism evidence="2 3">
    <name type="scientific">Portunus trituberculatus</name>
    <name type="common">Swimming crab</name>
    <name type="synonym">Neptunus trituberculatus</name>
    <dbReference type="NCBI Taxonomy" id="210409"/>
    <lineage>
        <taxon>Eukaryota</taxon>
        <taxon>Metazoa</taxon>
        <taxon>Ecdysozoa</taxon>
        <taxon>Arthropoda</taxon>
        <taxon>Crustacea</taxon>
        <taxon>Multicrustacea</taxon>
        <taxon>Malacostraca</taxon>
        <taxon>Eumalacostraca</taxon>
        <taxon>Eucarida</taxon>
        <taxon>Decapoda</taxon>
        <taxon>Pleocyemata</taxon>
        <taxon>Brachyura</taxon>
        <taxon>Eubrachyura</taxon>
        <taxon>Portunoidea</taxon>
        <taxon>Portunidae</taxon>
        <taxon>Portuninae</taxon>
        <taxon>Portunus</taxon>
    </lineage>
</organism>
<evidence type="ECO:0000256" key="1">
    <source>
        <dbReference type="SAM" id="MobiDB-lite"/>
    </source>
</evidence>
<dbReference type="EMBL" id="VSRR010000322">
    <property type="protein sequence ID" value="MPC14005.1"/>
    <property type="molecule type" value="Genomic_DNA"/>
</dbReference>
<accession>A0A5B7CY69</accession>
<protein>
    <submittedName>
        <fullName evidence="2">Uncharacterized protein</fullName>
    </submittedName>
</protein>
<sequence length="88" mass="9986">MVEQLKSHGKQGNIARTSLHYAYNPLESKTMKSGRLNNILENRRSETAGEDKMAGQIVARVRPPPPLTQHSRHHSSRPFSFDYLPNGF</sequence>
<dbReference type="AlphaFoldDB" id="A0A5B7CY69"/>
<keyword evidence="3" id="KW-1185">Reference proteome</keyword>
<gene>
    <name evidence="2" type="ORF">E2C01_006758</name>
</gene>
<reference evidence="2 3" key="1">
    <citation type="submission" date="2019-05" db="EMBL/GenBank/DDBJ databases">
        <title>Another draft genome of Portunus trituberculatus and its Hox gene families provides insights of decapod evolution.</title>
        <authorList>
            <person name="Jeong J.-H."/>
            <person name="Song I."/>
            <person name="Kim S."/>
            <person name="Choi T."/>
            <person name="Kim D."/>
            <person name="Ryu S."/>
            <person name="Kim W."/>
        </authorList>
    </citation>
    <scope>NUCLEOTIDE SEQUENCE [LARGE SCALE GENOMIC DNA]</scope>
    <source>
        <tissue evidence="2">Muscle</tissue>
    </source>
</reference>
<evidence type="ECO:0000313" key="3">
    <source>
        <dbReference type="Proteomes" id="UP000324222"/>
    </source>
</evidence>
<feature type="region of interest" description="Disordered" evidence="1">
    <location>
        <begin position="62"/>
        <end position="88"/>
    </location>
</feature>
<name>A0A5B7CY69_PORTR</name>
<dbReference type="Proteomes" id="UP000324222">
    <property type="component" value="Unassembled WGS sequence"/>
</dbReference>
<proteinExistence type="predicted"/>